<evidence type="ECO:0000313" key="1">
    <source>
        <dbReference type="EMBL" id="PIR42981.1"/>
    </source>
</evidence>
<reference evidence="1 2" key="1">
    <citation type="submission" date="2017-09" db="EMBL/GenBank/DDBJ databases">
        <title>Depth-based differentiation of microbial function through sediment-hosted aquifers and enrichment of novel symbionts in the deep terrestrial subsurface.</title>
        <authorList>
            <person name="Probst A.J."/>
            <person name="Ladd B."/>
            <person name="Jarett J.K."/>
            <person name="Geller-Mcgrath D.E."/>
            <person name="Sieber C.M."/>
            <person name="Emerson J.B."/>
            <person name="Anantharaman K."/>
            <person name="Thomas B.C."/>
            <person name="Malmstrom R."/>
            <person name="Stieglmeier M."/>
            <person name="Klingl A."/>
            <person name="Woyke T."/>
            <person name="Ryan C.M."/>
            <person name="Banfield J.F."/>
        </authorList>
    </citation>
    <scope>NUCLEOTIDE SEQUENCE [LARGE SCALE GENOMIC DNA]</scope>
    <source>
        <strain evidence="1">CG10_big_fil_rev_8_21_14_0_10_32_10</strain>
    </source>
</reference>
<gene>
    <name evidence="1" type="ORF">COV24_04985</name>
</gene>
<evidence type="ECO:0000313" key="2">
    <source>
        <dbReference type="Proteomes" id="UP000230214"/>
    </source>
</evidence>
<dbReference type="Proteomes" id="UP000230214">
    <property type="component" value="Unassembled WGS sequence"/>
</dbReference>
<dbReference type="AlphaFoldDB" id="A0A2H0R8X3"/>
<proteinExistence type="predicted"/>
<accession>A0A2H0R8X3</accession>
<sequence>MGDNSKFQQGSQENHTLEFAQRLALSDVEEAENGDEYSIGIEFIQINENEIPSFVENLVSARENAMNIIFNSLVPAERIYHSYLVPQIDNIIEYCYLRQGRLVHVEVFAENIEGLNSGLRTIGENLSVYEMLEYIDVSSIYQSAFWLTNPEEYSTNGEDYLEGIDNLNYSSSEYIHRSFLIYIP</sequence>
<name>A0A2H0R8X3_UNCKA</name>
<dbReference type="EMBL" id="PCXU01000044">
    <property type="protein sequence ID" value="PIR42981.1"/>
    <property type="molecule type" value="Genomic_DNA"/>
</dbReference>
<organism evidence="1 2">
    <name type="scientific">candidate division WWE3 bacterium CG10_big_fil_rev_8_21_14_0_10_32_10</name>
    <dbReference type="NCBI Taxonomy" id="1975090"/>
    <lineage>
        <taxon>Bacteria</taxon>
        <taxon>Katanobacteria</taxon>
    </lineage>
</organism>
<protein>
    <submittedName>
        <fullName evidence="1">Uncharacterized protein</fullName>
    </submittedName>
</protein>
<comment type="caution">
    <text evidence="1">The sequence shown here is derived from an EMBL/GenBank/DDBJ whole genome shotgun (WGS) entry which is preliminary data.</text>
</comment>